<keyword evidence="5 6" id="KW-0472">Membrane</keyword>
<keyword evidence="4 6" id="KW-1133">Transmembrane helix</keyword>
<comment type="caution">
    <text evidence="7">The sequence shown here is derived from an EMBL/GenBank/DDBJ whole genome shotgun (WGS) entry which is preliminary data.</text>
</comment>
<dbReference type="PANTHER" id="PTHR30213:SF0">
    <property type="entry name" value="UPF0761 MEMBRANE PROTEIN YIHY"/>
    <property type="match status" value="1"/>
</dbReference>
<dbReference type="Proteomes" id="UP000614200">
    <property type="component" value="Unassembled WGS sequence"/>
</dbReference>
<dbReference type="EMBL" id="JADKNH010000003">
    <property type="protein sequence ID" value="MBF4692770.1"/>
    <property type="molecule type" value="Genomic_DNA"/>
</dbReference>
<feature type="transmembrane region" description="Helical" evidence="6">
    <location>
        <begin position="183"/>
        <end position="200"/>
    </location>
</feature>
<evidence type="ECO:0000256" key="4">
    <source>
        <dbReference type="ARBA" id="ARBA00022989"/>
    </source>
</evidence>
<dbReference type="NCBIfam" id="TIGR00765">
    <property type="entry name" value="yihY_not_rbn"/>
    <property type="match status" value="1"/>
</dbReference>
<reference evidence="7 8" key="1">
    <citation type="submission" date="2020-11" db="EMBL/GenBank/DDBJ databases">
        <title>Fusibacter basophilias sp. nov.</title>
        <authorList>
            <person name="Qiu D."/>
        </authorList>
    </citation>
    <scope>NUCLEOTIDE SEQUENCE [LARGE SCALE GENOMIC DNA]</scope>
    <source>
        <strain evidence="7 8">Q10-2</strain>
    </source>
</reference>
<name>A0ABR9ZQN4_9FIRM</name>
<dbReference type="InterPro" id="IPR017039">
    <property type="entry name" value="Virul_fac_BrkB"/>
</dbReference>
<feature type="transmembrane region" description="Helical" evidence="6">
    <location>
        <begin position="240"/>
        <end position="263"/>
    </location>
</feature>
<protein>
    <submittedName>
        <fullName evidence="7">YihY/virulence factor BrkB family protein</fullName>
    </submittedName>
</protein>
<dbReference type="PIRSF" id="PIRSF035875">
    <property type="entry name" value="RNase_BN"/>
    <property type="match status" value="1"/>
</dbReference>
<gene>
    <name evidence="7" type="ORF">ISU02_06550</name>
</gene>
<feature type="transmembrane region" description="Helical" evidence="6">
    <location>
        <begin position="24"/>
        <end position="50"/>
    </location>
</feature>
<evidence type="ECO:0000256" key="6">
    <source>
        <dbReference type="SAM" id="Phobius"/>
    </source>
</evidence>
<evidence type="ECO:0000256" key="2">
    <source>
        <dbReference type="ARBA" id="ARBA00022475"/>
    </source>
</evidence>
<feature type="transmembrane region" description="Helical" evidence="6">
    <location>
        <begin position="131"/>
        <end position="150"/>
    </location>
</feature>
<organism evidence="7 8">
    <name type="scientific">Fusibacter ferrireducens</name>
    <dbReference type="NCBI Taxonomy" id="2785058"/>
    <lineage>
        <taxon>Bacteria</taxon>
        <taxon>Bacillati</taxon>
        <taxon>Bacillota</taxon>
        <taxon>Clostridia</taxon>
        <taxon>Eubacteriales</taxon>
        <taxon>Eubacteriales Family XII. Incertae Sedis</taxon>
        <taxon>Fusibacter</taxon>
    </lineage>
</organism>
<evidence type="ECO:0000256" key="3">
    <source>
        <dbReference type="ARBA" id="ARBA00022692"/>
    </source>
</evidence>
<dbReference type="RefSeq" id="WP_194701007.1">
    <property type="nucleotide sequence ID" value="NZ_JADKNH010000003.1"/>
</dbReference>
<proteinExistence type="predicted"/>
<keyword evidence="3 6" id="KW-0812">Transmembrane</keyword>
<dbReference type="Pfam" id="PF03631">
    <property type="entry name" value="Virul_fac_BrkB"/>
    <property type="match status" value="1"/>
</dbReference>
<evidence type="ECO:0000313" key="8">
    <source>
        <dbReference type="Proteomes" id="UP000614200"/>
    </source>
</evidence>
<evidence type="ECO:0000313" key="7">
    <source>
        <dbReference type="EMBL" id="MBF4692770.1"/>
    </source>
</evidence>
<accession>A0ABR9ZQN4</accession>
<feature type="transmembrane region" description="Helical" evidence="6">
    <location>
        <begin position="157"/>
        <end position="177"/>
    </location>
</feature>
<evidence type="ECO:0000256" key="1">
    <source>
        <dbReference type="ARBA" id="ARBA00004651"/>
    </source>
</evidence>
<sequence>MRITRERLLYYAEQLSIRYKNHHITAFCAQMAYFFVLSIFPLIIFIFTIISKLNINYSEAIYVLQQFLPTNISVMITDFIEESIKMEGNALLSISGLMTLYSASRAVNALQRALNSSLEIVEAHSFLITKIYGMFYTLMFTILIVLSLVIPTISKRLILFIGHIFNFNVDLGLLGSIGIFRNLLLLGIYILVFGSIYMFLPSQKMSFKETYKGAIFAIAGTILANLVFSKVVTKLTDYSILYGSLSAVIAFMVWLYIWGIIIIMGAEINAILKENA</sequence>
<dbReference type="PANTHER" id="PTHR30213">
    <property type="entry name" value="INNER MEMBRANE PROTEIN YHJD"/>
    <property type="match status" value="1"/>
</dbReference>
<evidence type="ECO:0000256" key="5">
    <source>
        <dbReference type="ARBA" id="ARBA00023136"/>
    </source>
</evidence>
<keyword evidence="8" id="KW-1185">Reference proteome</keyword>
<feature type="transmembrane region" description="Helical" evidence="6">
    <location>
        <begin position="212"/>
        <end position="228"/>
    </location>
</feature>
<keyword evidence="2" id="KW-1003">Cell membrane</keyword>
<comment type="subcellular location">
    <subcellularLocation>
        <location evidence="1">Cell membrane</location>
        <topology evidence="1">Multi-pass membrane protein</topology>
    </subcellularLocation>
</comment>